<dbReference type="SUPFAM" id="SSF53686">
    <property type="entry name" value="Tryptophan synthase beta subunit-like PLP-dependent enzymes"/>
    <property type="match status" value="1"/>
</dbReference>
<keyword evidence="3" id="KW-0456">Lyase</keyword>
<dbReference type="GO" id="GO:0006567">
    <property type="term" value="P:L-threonine catabolic process"/>
    <property type="evidence" value="ECO:0007669"/>
    <property type="project" value="TreeGrafter"/>
</dbReference>
<organism evidence="5">
    <name type="scientific">mine drainage metagenome</name>
    <dbReference type="NCBI Taxonomy" id="410659"/>
    <lineage>
        <taxon>unclassified sequences</taxon>
        <taxon>metagenomes</taxon>
        <taxon>ecological metagenomes</taxon>
    </lineage>
</organism>
<evidence type="ECO:0000256" key="3">
    <source>
        <dbReference type="ARBA" id="ARBA00023239"/>
    </source>
</evidence>
<dbReference type="InterPro" id="IPR000634">
    <property type="entry name" value="Ser/Thr_deHydtase_PyrdxlP-BS"/>
</dbReference>
<dbReference type="InterPro" id="IPR050147">
    <property type="entry name" value="Ser/Thr_Dehydratase"/>
</dbReference>
<dbReference type="GO" id="GO:0004794">
    <property type="term" value="F:threonine deaminase activity"/>
    <property type="evidence" value="ECO:0007669"/>
    <property type="project" value="TreeGrafter"/>
</dbReference>
<accession>T0YS89</accession>
<name>T0YS89_9ZZZZ</name>
<sequence length="318" mass="33312">MESITSLGEGLTPILALGAVPEAKEIEVWLKDDGTMPTGSFKARGMSVAVSRARELGVPRMYVPSAGNAGVALAAYAARAGLPARVYLPESTPAAMERACRAYGAEVVKGGSTIREAGASARRIEAGGGAFDLSTLREPYRAEGKKTMGFEIWEQMAPDGMPDAIVYPTGGGTGIVGMYRAFVQLQALGLLERLPRLYSVQPENCAPIVRAVRDGTSQATPWEAAKTVAPGLLVPAPFGSERILEAIRESRGGGTTVEDRAILEAVGHLARRHGISASPEGAAPYAALEILLHSGAVRPGERVLLYNTGSGIPFLSSL</sequence>
<evidence type="ECO:0000313" key="5">
    <source>
        <dbReference type="EMBL" id="EQD34687.1"/>
    </source>
</evidence>
<dbReference type="InterPro" id="IPR001926">
    <property type="entry name" value="TrpB-like_PALP"/>
</dbReference>
<dbReference type="Gene3D" id="3.40.50.1100">
    <property type="match status" value="2"/>
</dbReference>
<dbReference type="GO" id="GO:0009097">
    <property type="term" value="P:isoleucine biosynthetic process"/>
    <property type="evidence" value="ECO:0007669"/>
    <property type="project" value="TreeGrafter"/>
</dbReference>
<dbReference type="PROSITE" id="PS00165">
    <property type="entry name" value="DEHYDRATASE_SER_THR"/>
    <property type="match status" value="1"/>
</dbReference>
<evidence type="ECO:0000259" key="4">
    <source>
        <dbReference type="Pfam" id="PF00291"/>
    </source>
</evidence>
<reference evidence="5" key="2">
    <citation type="journal article" date="2014" name="ISME J.">
        <title>Microbial stratification in low pH oxic and suboxic macroscopic growths along an acid mine drainage.</title>
        <authorList>
            <person name="Mendez-Garcia C."/>
            <person name="Mesa V."/>
            <person name="Sprenger R.R."/>
            <person name="Richter M."/>
            <person name="Diez M.S."/>
            <person name="Solano J."/>
            <person name="Bargiela R."/>
            <person name="Golyshina O.V."/>
            <person name="Manteca A."/>
            <person name="Ramos J.L."/>
            <person name="Gallego J.R."/>
            <person name="Llorente I."/>
            <person name="Martins Dos Santos V.A."/>
            <person name="Jensen O.N."/>
            <person name="Pelaez A.I."/>
            <person name="Sanchez J."/>
            <person name="Ferrer M."/>
        </authorList>
    </citation>
    <scope>NUCLEOTIDE SEQUENCE</scope>
</reference>
<proteinExistence type="predicted"/>
<gene>
    <name evidence="5" type="ORF">B1B_17096</name>
</gene>
<comment type="cofactor">
    <cofactor evidence="1">
        <name>pyridoxal 5'-phosphate</name>
        <dbReference type="ChEBI" id="CHEBI:597326"/>
    </cofactor>
</comment>
<evidence type="ECO:0000256" key="1">
    <source>
        <dbReference type="ARBA" id="ARBA00001933"/>
    </source>
</evidence>
<reference evidence="5" key="1">
    <citation type="submission" date="2013-08" db="EMBL/GenBank/DDBJ databases">
        <authorList>
            <person name="Mendez C."/>
            <person name="Richter M."/>
            <person name="Ferrer M."/>
            <person name="Sanchez J."/>
        </authorList>
    </citation>
    <scope>NUCLEOTIDE SEQUENCE</scope>
</reference>
<dbReference type="NCBIfam" id="NF006050">
    <property type="entry name" value="PRK08197.1"/>
    <property type="match status" value="1"/>
</dbReference>
<feature type="domain" description="Tryptophan synthase beta chain-like PALP" evidence="4">
    <location>
        <begin position="6"/>
        <end position="309"/>
    </location>
</feature>
<evidence type="ECO:0000256" key="2">
    <source>
        <dbReference type="ARBA" id="ARBA00022898"/>
    </source>
</evidence>
<dbReference type="EMBL" id="AUZY01011416">
    <property type="protein sequence ID" value="EQD34687.1"/>
    <property type="molecule type" value="Genomic_DNA"/>
</dbReference>
<dbReference type="GO" id="GO:0006565">
    <property type="term" value="P:L-serine catabolic process"/>
    <property type="evidence" value="ECO:0007669"/>
    <property type="project" value="TreeGrafter"/>
</dbReference>
<dbReference type="PANTHER" id="PTHR48078:SF6">
    <property type="entry name" value="L-THREONINE DEHYDRATASE CATABOLIC TDCB"/>
    <property type="match status" value="1"/>
</dbReference>
<dbReference type="GO" id="GO:0003941">
    <property type="term" value="F:L-serine ammonia-lyase activity"/>
    <property type="evidence" value="ECO:0007669"/>
    <property type="project" value="TreeGrafter"/>
</dbReference>
<dbReference type="GO" id="GO:0030170">
    <property type="term" value="F:pyridoxal phosphate binding"/>
    <property type="evidence" value="ECO:0007669"/>
    <property type="project" value="InterPro"/>
</dbReference>
<protein>
    <submittedName>
        <fullName evidence="5">Threonine synthase</fullName>
    </submittedName>
</protein>
<dbReference type="Pfam" id="PF00291">
    <property type="entry name" value="PALP"/>
    <property type="match status" value="1"/>
</dbReference>
<dbReference type="InterPro" id="IPR036052">
    <property type="entry name" value="TrpB-like_PALP_sf"/>
</dbReference>
<dbReference type="AlphaFoldDB" id="T0YS89"/>
<dbReference type="PANTHER" id="PTHR48078">
    <property type="entry name" value="THREONINE DEHYDRATASE, MITOCHONDRIAL-RELATED"/>
    <property type="match status" value="1"/>
</dbReference>
<keyword evidence="2" id="KW-0663">Pyridoxal phosphate</keyword>
<comment type="caution">
    <text evidence="5">The sequence shown here is derived from an EMBL/GenBank/DDBJ whole genome shotgun (WGS) entry which is preliminary data.</text>
</comment>